<name>A0A8W8NGB2_MAGGI</name>
<organism evidence="3 4">
    <name type="scientific">Magallana gigas</name>
    <name type="common">Pacific oyster</name>
    <name type="synonym">Crassostrea gigas</name>
    <dbReference type="NCBI Taxonomy" id="29159"/>
    <lineage>
        <taxon>Eukaryota</taxon>
        <taxon>Metazoa</taxon>
        <taxon>Spiralia</taxon>
        <taxon>Lophotrochozoa</taxon>
        <taxon>Mollusca</taxon>
        <taxon>Bivalvia</taxon>
        <taxon>Autobranchia</taxon>
        <taxon>Pteriomorphia</taxon>
        <taxon>Ostreida</taxon>
        <taxon>Ostreoidea</taxon>
        <taxon>Ostreidae</taxon>
        <taxon>Magallana</taxon>
    </lineage>
</organism>
<dbReference type="EnsemblMetazoa" id="G5679.1">
    <property type="protein sequence ID" value="G5679.1:cds"/>
    <property type="gene ID" value="G5679"/>
</dbReference>
<evidence type="ECO:0000256" key="1">
    <source>
        <dbReference type="SAM" id="MobiDB-lite"/>
    </source>
</evidence>
<evidence type="ECO:0000259" key="2">
    <source>
        <dbReference type="Pfam" id="PF08357"/>
    </source>
</evidence>
<dbReference type="InterPro" id="IPR053047">
    <property type="entry name" value="E3_ubiq_ligase_TRAF3IP2"/>
</dbReference>
<dbReference type="PANTHER" id="PTHR34257:SF2">
    <property type="entry name" value="E3 UBIQUITIN LIGASE TRAF3IP2"/>
    <property type="match status" value="1"/>
</dbReference>
<dbReference type="Proteomes" id="UP000005408">
    <property type="component" value="Unassembled WGS sequence"/>
</dbReference>
<dbReference type="InterPro" id="IPR013568">
    <property type="entry name" value="SEFIR_dom"/>
</dbReference>
<dbReference type="OrthoDB" id="6021171at2759"/>
<dbReference type="Pfam" id="PF08357">
    <property type="entry name" value="SEFIR"/>
    <property type="match status" value="1"/>
</dbReference>
<evidence type="ECO:0000313" key="3">
    <source>
        <dbReference type="EnsemblMetazoa" id="G5679.1:cds"/>
    </source>
</evidence>
<feature type="compositionally biased region" description="Polar residues" evidence="1">
    <location>
        <begin position="79"/>
        <end position="99"/>
    </location>
</feature>
<protein>
    <recommendedName>
        <fullName evidence="2">SEFIR domain-containing protein</fullName>
    </recommendedName>
</protein>
<feature type="region of interest" description="Disordered" evidence="1">
    <location>
        <begin position="31"/>
        <end position="125"/>
    </location>
</feature>
<dbReference type="GO" id="GO:0043123">
    <property type="term" value="P:positive regulation of canonical NF-kappaB signal transduction"/>
    <property type="evidence" value="ECO:0007669"/>
    <property type="project" value="TreeGrafter"/>
</dbReference>
<feature type="domain" description="SEFIR" evidence="2">
    <location>
        <begin position="193"/>
        <end position="343"/>
    </location>
</feature>
<feature type="compositionally biased region" description="Low complexity" evidence="1">
    <location>
        <begin position="31"/>
        <end position="46"/>
    </location>
</feature>
<keyword evidence="4" id="KW-1185">Reference proteome</keyword>
<dbReference type="GO" id="GO:0006959">
    <property type="term" value="P:humoral immune response"/>
    <property type="evidence" value="ECO:0007669"/>
    <property type="project" value="TreeGrafter"/>
</dbReference>
<evidence type="ECO:0000313" key="4">
    <source>
        <dbReference type="Proteomes" id="UP000005408"/>
    </source>
</evidence>
<proteinExistence type="predicted"/>
<dbReference type="AlphaFoldDB" id="A0A8W8NGB2"/>
<accession>A0A8W8NGB2</accession>
<reference evidence="3" key="1">
    <citation type="submission" date="2022-08" db="UniProtKB">
        <authorList>
            <consortium name="EnsemblMetazoa"/>
        </authorList>
    </citation>
    <scope>IDENTIFICATION</scope>
    <source>
        <strain evidence="3">05x7-T-G4-1.051#20</strain>
    </source>
</reference>
<dbReference type="PANTHER" id="PTHR34257">
    <property type="entry name" value="ADAPTER PROTEIN CIKS"/>
    <property type="match status" value="1"/>
</dbReference>
<sequence length="347" mass="39189">MESWYPAVHSHESTKREIENRCPCPECYQYHSSSSSVHSSNTTKSNDLFGDTSPISPSDAFLSPSPQSPRSGHGVHPSITRQSTNPLFGQNGNRSSNVNVKGGWSSVKPFSEPSNIGRECNSSNQLTEQNRIRSLSQYNANGFPGRCECTCGIPGSPEEYTDHGSSAQSVSLTCLCPSSIISDNTPNTEKPIVYLTFSGKSKRHFREIKQLCDELRDCLNFSVKCDNYDVIRQSGELNILQWRDTNFSKALWILFCISPEYSNTLRCMRKNNSLSDISENEKGILYIHSISRAEFLDNGSRNYRMIPVVFTKSNASVQDIPCFLRTSPFYNYPMEKENLFERLIQYK</sequence>
<dbReference type="Gene3D" id="3.40.50.11530">
    <property type="match status" value="1"/>
</dbReference>